<organism evidence="2 3">
    <name type="scientific">Pantoea ananas</name>
    <name type="common">Erwinia uredovora</name>
    <dbReference type="NCBI Taxonomy" id="553"/>
    <lineage>
        <taxon>Bacteria</taxon>
        <taxon>Pseudomonadati</taxon>
        <taxon>Pseudomonadota</taxon>
        <taxon>Gammaproteobacteria</taxon>
        <taxon>Enterobacterales</taxon>
        <taxon>Erwiniaceae</taxon>
        <taxon>Pantoea</taxon>
    </lineage>
</organism>
<proteinExistence type="predicted"/>
<keyword evidence="1" id="KW-0812">Transmembrane</keyword>
<reference evidence="2" key="1">
    <citation type="submission" date="2022-06" db="EMBL/GenBank/DDBJ databases">
        <title>Dynamics of rice microbiomes reveals core vertical transmitted seed endophytes.</title>
        <authorList>
            <person name="Liao K."/>
            <person name="Zhang X."/>
        </authorList>
    </citation>
    <scope>NUCLEOTIDE SEQUENCE</scope>
    <source>
        <strain evidence="2">JT1-17</strain>
    </source>
</reference>
<evidence type="ECO:0000313" key="2">
    <source>
        <dbReference type="EMBL" id="MCW0346519.1"/>
    </source>
</evidence>
<accession>A0AAJ1D3E1</accession>
<evidence type="ECO:0000313" key="3">
    <source>
        <dbReference type="Proteomes" id="UP001208888"/>
    </source>
</evidence>
<sequence length="69" mass="8314">MKTKNMIFLLVSLYAMYVMVAWPNDLLPIREHLHIFLTGFFFFIGMFFSLDKVWKAIIWLFTDGKYKSK</sequence>
<feature type="transmembrane region" description="Helical" evidence="1">
    <location>
        <begin position="33"/>
        <end position="50"/>
    </location>
</feature>
<keyword evidence="1" id="KW-0472">Membrane</keyword>
<evidence type="ECO:0000256" key="1">
    <source>
        <dbReference type="SAM" id="Phobius"/>
    </source>
</evidence>
<comment type="caution">
    <text evidence="2">The sequence shown here is derived from an EMBL/GenBank/DDBJ whole genome shotgun (WGS) entry which is preliminary data.</text>
</comment>
<dbReference type="EMBL" id="JANFVX010000039">
    <property type="protein sequence ID" value="MCW0346519.1"/>
    <property type="molecule type" value="Genomic_DNA"/>
</dbReference>
<keyword evidence="1" id="KW-1133">Transmembrane helix</keyword>
<dbReference type="RefSeq" id="WP_264272281.1">
    <property type="nucleotide sequence ID" value="NZ_JANFVX010000039.1"/>
</dbReference>
<protein>
    <submittedName>
        <fullName evidence="2">Uncharacterized protein</fullName>
    </submittedName>
</protein>
<gene>
    <name evidence="2" type="ORF">NB703_004612</name>
</gene>
<dbReference type="AlphaFoldDB" id="A0AAJ1D3E1"/>
<dbReference type="Proteomes" id="UP001208888">
    <property type="component" value="Unassembled WGS sequence"/>
</dbReference>
<name>A0AAJ1D3E1_PANAN</name>